<feature type="domain" description="NADP-dependent oxidoreductase" evidence="3">
    <location>
        <begin position="118"/>
        <end position="389"/>
    </location>
</feature>
<dbReference type="GO" id="GO:0016491">
    <property type="term" value="F:oxidoreductase activity"/>
    <property type="evidence" value="ECO:0007669"/>
    <property type="project" value="UniProtKB-KW"/>
</dbReference>
<keyword evidence="5" id="KW-1185">Reference proteome</keyword>
<dbReference type="GO" id="GO:0005737">
    <property type="term" value="C:cytoplasm"/>
    <property type="evidence" value="ECO:0007669"/>
    <property type="project" value="TreeGrafter"/>
</dbReference>
<keyword evidence="1" id="KW-0560">Oxidoreductase</keyword>
<evidence type="ECO:0000256" key="1">
    <source>
        <dbReference type="ARBA" id="ARBA00023002"/>
    </source>
</evidence>
<dbReference type="InterPro" id="IPR036812">
    <property type="entry name" value="NAD(P)_OxRdtase_dom_sf"/>
</dbReference>
<evidence type="ECO:0000313" key="4">
    <source>
        <dbReference type="EMBL" id="GLY66500.1"/>
    </source>
</evidence>
<name>A0A9W6VF69_9PSEU</name>
<comment type="caution">
    <text evidence="4">The sequence shown here is derived from an EMBL/GenBank/DDBJ whole genome shotgun (WGS) entry which is preliminary data.</text>
</comment>
<evidence type="ECO:0000256" key="2">
    <source>
        <dbReference type="SAM" id="MobiDB-lite"/>
    </source>
</evidence>
<protein>
    <recommendedName>
        <fullName evidence="3">NADP-dependent oxidoreductase domain-containing protein</fullName>
    </recommendedName>
</protein>
<feature type="region of interest" description="Disordered" evidence="2">
    <location>
        <begin position="41"/>
        <end position="70"/>
    </location>
</feature>
<evidence type="ECO:0000313" key="5">
    <source>
        <dbReference type="Proteomes" id="UP001165136"/>
    </source>
</evidence>
<dbReference type="Proteomes" id="UP001165136">
    <property type="component" value="Unassembled WGS sequence"/>
</dbReference>
<evidence type="ECO:0000259" key="3">
    <source>
        <dbReference type="Pfam" id="PF00248"/>
    </source>
</evidence>
<dbReference type="AlphaFoldDB" id="A0A9W6VF69"/>
<dbReference type="InterPro" id="IPR023210">
    <property type="entry name" value="NADP_OxRdtase_dom"/>
</dbReference>
<dbReference type="CDD" id="cd19088">
    <property type="entry name" value="AKR_AKR13B1"/>
    <property type="match status" value="1"/>
</dbReference>
<dbReference type="PANTHER" id="PTHR43625:SF40">
    <property type="entry name" value="ALDO-KETO REDUCTASE YAKC [NADP(+)]"/>
    <property type="match status" value="1"/>
</dbReference>
<sequence length="390" mass="40718">MDGTAVAMMVESRATNPVLSMIEASTGPRSDLSPTPATVVATHNPFPHGHHRPDSTPSHSETFPAGGSCDPPGVVNPIEVFCWTAQSRRRNLVVPPLAAMEGTTMRTRRIGDAEVSAIGLGAMPMSIEGRPDEARSIATIHAALDAGVTLVDTADAYHSYAGEVGHNESLIARALAGYGGDTTGVLIATKGGHLRPGDGSWTVNGSPAYLEQACDASLKRLGVDAIGLYQFHRPDPKVPFADSIGALRDLLDAGKIRMVGISNVSPEQIRQANEILGGRLASVQNQFSPAVRDSEAALRLCAELGIAFLPWSPLGGRSVAGVLGTRFAAFAEIARAHEVSPQRVCLAWLLAKGPAVIPIPGSTRPETIRDSAAAAELALSAGELARLDAS</sequence>
<gene>
    <name evidence="4" type="ORF">Atai01_31190</name>
</gene>
<dbReference type="InterPro" id="IPR050791">
    <property type="entry name" value="Aldo-Keto_reductase"/>
</dbReference>
<proteinExistence type="predicted"/>
<reference evidence="4" key="1">
    <citation type="submission" date="2023-03" db="EMBL/GenBank/DDBJ databases">
        <title>Amycolatopsis taiwanensis NBRC 103393.</title>
        <authorList>
            <person name="Ichikawa N."/>
            <person name="Sato H."/>
            <person name="Tonouchi N."/>
        </authorList>
    </citation>
    <scope>NUCLEOTIDE SEQUENCE</scope>
    <source>
        <strain evidence="4">NBRC 103393</strain>
    </source>
</reference>
<dbReference type="Gene3D" id="3.20.20.100">
    <property type="entry name" value="NADP-dependent oxidoreductase domain"/>
    <property type="match status" value="1"/>
</dbReference>
<dbReference type="SUPFAM" id="SSF51430">
    <property type="entry name" value="NAD(P)-linked oxidoreductase"/>
    <property type="match status" value="1"/>
</dbReference>
<accession>A0A9W6VF69</accession>
<dbReference type="EMBL" id="BSTI01000006">
    <property type="protein sequence ID" value="GLY66500.1"/>
    <property type="molecule type" value="Genomic_DNA"/>
</dbReference>
<dbReference type="Pfam" id="PF00248">
    <property type="entry name" value="Aldo_ket_red"/>
    <property type="match status" value="1"/>
</dbReference>
<dbReference type="PANTHER" id="PTHR43625">
    <property type="entry name" value="AFLATOXIN B1 ALDEHYDE REDUCTASE"/>
    <property type="match status" value="1"/>
</dbReference>
<organism evidence="4 5">
    <name type="scientific">Amycolatopsis taiwanensis</name>
    <dbReference type="NCBI Taxonomy" id="342230"/>
    <lineage>
        <taxon>Bacteria</taxon>
        <taxon>Bacillati</taxon>
        <taxon>Actinomycetota</taxon>
        <taxon>Actinomycetes</taxon>
        <taxon>Pseudonocardiales</taxon>
        <taxon>Pseudonocardiaceae</taxon>
        <taxon>Amycolatopsis</taxon>
    </lineage>
</organism>